<organism evidence="2 3">
    <name type="scientific">Roseomonas elaeocarpi</name>
    <dbReference type="NCBI Taxonomy" id="907779"/>
    <lineage>
        <taxon>Bacteria</taxon>
        <taxon>Pseudomonadati</taxon>
        <taxon>Pseudomonadota</taxon>
        <taxon>Alphaproteobacteria</taxon>
        <taxon>Acetobacterales</taxon>
        <taxon>Roseomonadaceae</taxon>
        <taxon>Roseomonas</taxon>
    </lineage>
</organism>
<dbReference type="Gene3D" id="3.90.550.20">
    <property type="match status" value="1"/>
</dbReference>
<dbReference type="InterPro" id="IPR011990">
    <property type="entry name" value="TPR-like_helical_dom_sf"/>
</dbReference>
<dbReference type="InterPro" id="IPR007577">
    <property type="entry name" value="GlycoTrfase_DXD_sugar-bd_CS"/>
</dbReference>
<dbReference type="PANTHER" id="PTHR32385:SF15">
    <property type="entry name" value="INOSITOL PHOSPHOCERAMIDE MANNOSYLTRANSFERASE 1"/>
    <property type="match status" value="1"/>
</dbReference>
<protein>
    <submittedName>
        <fullName evidence="2">Glycosyltransferase</fullName>
    </submittedName>
</protein>
<dbReference type="Pfam" id="PF04488">
    <property type="entry name" value="Gly_transf_sug"/>
    <property type="match status" value="1"/>
</dbReference>
<dbReference type="RefSeq" id="WP_377045166.1">
    <property type="nucleotide sequence ID" value="NZ_JBHLUN010000009.1"/>
</dbReference>
<evidence type="ECO:0000256" key="1">
    <source>
        <dbReference type="ARBA" id="ARBA00022679"/>
    </source>
</evidence>
<reference evidence="2 3" key="1">
    <citation type="submission" date="2024-09" db="EMBL/GenBank/DDBJ databases">
        <authorList>
            <person name="Sun Q."/>
            <person name="Mori K."/>
        </authorList>
    </citation>
    <scope>NUCLEOTIDE SEQUENCE [LARGE SCALE GENOMIC DNA]</scope>
    <source>
        <strain evidence="2 3">TBRC 5777</strain>
    </source>
</reference>
<keyword evidence="3" id="KW-1185">Reference proteome</keyword>
<dbReference type="SUPFAM" id="SSF53448">
    <property type="entry name" value="Nucleotide-diphospho-sugar transferases"/>
    <property type="match status" value="1"/>
</dbReference>
<name>A0ABV6JUN3_9PROT</name>
<dbReference type="InterPro" id="IPR019734">
    <property type="entry name" value="TPR_rpt"/>
</dbReference>
<dbReference type="Gene3D" id="1.25.40.10">
    <property type="entry name" value="Tetratricopeptide repeat domain"/>
    <property type="match status" value="1"/>
</dbReference>
<gene>
    <name evidence="2" type="ORF">ACFFGY_14295</name>
</gene>
<dbReference type="InterPro" id="IPR029044">
    <property type="entry name" value="Nucleotide-diphossugar_trans"/>
</dbReference>
<comment type="caution">
    <text evidence="2">The sequence shown here is derived from an EMBL/GenBank/DDBJ whole genome shotgun (WGS) entry which is preliminary data.</text>
</comment>
<evidence type="ECO:0000313" key="3">
    <source>
        <dbReference type="Proteomes" id="UP001589865"/>
    </source>
</evidence>
<evidence type="ECO:0000313" key="2">
    <source>
        <dbReference type="EMBL" id="MFC0409422.1"/>
    </source>
</evidence>
<dbReference type="SMART" id="SM00028">
    <property type="entry name" value="TPR"/>
    <property type="match status" value="2"/>
</dbReference>
<dbReference type="SUPFAM" id="SSF48452">
    <property type="entry name" value="TPR-like"/>
    <property type="match status" value="1"/>
</dbReference>
<proteinExistence type="predicted"/>
<accession>A0ABV6JUN3</accession>
<dbReference type="InterPro" id="IPR051706">
    <property type="entry name" value="Glycosyltransferase_domain"/>
</dbReference>
<keyword evidence="1" id="KW-0808">Transferase</keyword>
<sequence>MADMMTADPTREHAEAAEARGDFAEAAALWSRLAAASPDSADLQYRLGNALRVAGDQQGAITALERAVSLGYGPPWAHMALGHMATGAGRNLMALTHFRAASAIDPNYLEPRFMQAFSAKEAEWFDLARRLFRALPAELPAWWDSTRHQAYVHHDRSLEVARRLLRQRRTGGAFGTPEMLHLSEKLIELGRLRRAERLLEKVTPSHPRRTMLLLRLVLRRDGAAAAAEMARAVPGELVRQPDVAVQAARNCLEANQLDQAIALLEAVPPEQQNGATRVVLSNILLTGSRAEQLRDMTRRWVAAMPEVTEPHRYLLSAERLAGRLPLLQESGEPITDLPPIPLIQYWHDGKVPEDVAQLMAGWRENNPGVQHRVYSEETARDFLRNRFGADAITCFERSTHAAMQADLFRLYFLVAEGGIYVDADEVSQRPLDPVRAALREAELVLALADGVPTYANNFFFVARPNSTVLTRALEDAQSRLLGDPNRKPAIWDVTGPGCITRALGNALLAIEDPAEARRLAVALTLKHYRSFSLTEDNLGYKKRPEGNWRLA</sequence>
<dbReference type="EMBL" id="JBHLUN010000009">
    <property type="protein sequence ID" value="MFC0409422.1"/>
    <property type="molecule type" value="Genomic_DNA"/>
</dbReference>
<dbReference type="PANTHER" id="PTHR32385">
    <property type="entry name" value="MANNOSYL PHOSPHORYLINOSITOL CERAMIDE SYNTHASE"/>
    <property type="match status" value="1"/>
</dbReference>
<dbReference type="Proteomes" id="UP001589865">
    <property type="component" value="Unassembled WGS sequence"/>
</dbReference>